<feature type="domain" description="Secretion system C-terminal sorting" evidence="2">
    <location>
        <begin position="772"/>
        <end position="840"/>
    </location>
</feature>
<dbReference type="Proteomes" id="UP000240572">
    <property type="component" value="Unassembled WGS sequence"/>
</dbReference>
<dbReference type="InterPro" id="IPR026444">
    <property type="entry name" value="Secre_tail"/>
</dbReference>
<dbReference type="EMBL" id="PYGD01000002">
    <property type="protein sequence ID" value="PSK93498.1"/>
    <property type="molecule type" value="Genomic_DNA"/>
</dbReference>
<dbReference type="RefSeq" id="WP_106522492.1">
    <property type="nucleotide sequence ID" value="NZ_PYGD01000002.1"/>
</dbReference>
<accession>A0A2P8D8E7</accession>
<feature type="chain" id="PRO_5015158092" evidence="1">
    <location>
        <begin position="21"/>
        <end position="848"/>
    </location>
</feature>
<evidence type="ECO:0000313" key="3">
    <source>
        <dbReference type="EMBL" id="PSK93498.1"/>
    </source>
</evidence>
<dbReference type="OrthoDB" id="1488385at2"/>
<reference evidence="3 4" key="1">
    <citation type="submission" date="2018-03" db="EMBL/GenBank/DDBJ databases">
        <title>Genomic Encyclopedia of Type Strains, Phase III (KMG-III): the genomes of soil and plant-associated and newly described type strains.</title>
        <authorList>
            <person name="Whitman W."/>
        </authorList>
    </citation>
    <scope>NUCLEOTIDE SEQUENCE [LARGE SCALE GENOMIC DNA]</scope>
    <source>
        <strain evidence="3 4">CGMCC 1.12700</strain>
    </source>
</reference>
<evidence type="ECO:0000259" key="2">
    <source>
        <dbReference type="Pfam" id="PF18962"/>
    </source>
</evidence>
<dbReference type="Gene3D" id="2.60.120.260">
    <property type="entry name" value="Galactose-binding domain-like"/>
    <property type="match status" value="1"/>
</dbReference>
<feature type="signal peptide" evidence="1">
    <location>
        <begin position="1"/>
        <end position="20"/>
    </location>
</feature>
<dbReference type="Pfam" id="PF18962">
    <property type="entry name" value="Por_Secre_tail"/>
    <property type="match status" value="1"/>
</dbReference>
<protein>
    <submittedName>
        <fullName evidence="3">Putative secreted protein (Por secretion system target)</fullName>
    </submittedName>
</protein>
<sequence length="848" mass="90820">MKKFLYLTFLCGLSYGPGFAQLARNSASQLPPNFQSDRQAAYNNMPNPDVTFQQYYQNEQARFYHEDALRLNPGLRYRPWPSRPSMCGNGDFEAGLDPNEWQGGYGYVDGSGNVLYGSFASGISSGMIGDFNAHHTPTDIGTDPYVPINTTAPTGSNHAVRLGNAASQNGSELISKTFIVPADKSIVSFWYALVLENPNDHIPIAQPAFRVRVLDAAGNVLPGLVDLGNGSDIAISDATNPFFMSANGPSGIIAYRDWSCASINLTRFIGQEVTVQFVTNDCAMGAHFGYAYIDDFCGSCSSNPYNMSLASSICGSRSQVCINYQLPAQGSLTGSVNIDLNIYQNGNLLTTLNSGTLSNGTNYCFDFTASAIPGMDPSLGGFDYTAVGNFTIGSTALSPFYLFAPPDGAIPGQNNDCSFSQQCCPGKNLIENGDFEAGNTGFDADFTYQSTVAANSVWISEYAVLTDPEAQTVASTWSPICPANGRHLVVNGATGQISGGYRKAWQQKIEVKPGTYKFCGDFKALQACAFNVRGPRILFTAASGSITESTRVTIQPTAGACNWKRVERIITVPDDANSLVITISLSEALEGDGNDLAMDNFSLVKMEPVPDTDVTFGITPFNFNGGYYNLAATPDQALTGGCSHYWEVHEVDPANNYALIPGTGAINPFSWMSQSPNSFTGYVGSSVLSGTAPGLFDMRKTYMIVYGRSCSCASRTLRYVIYGPVNSINAGTRDDTPQIIRSGVLDATGQRPAASTERAERPASPNSALIRIFPNPTTGRVTIRKTAADGDYMVKVSNSLGQVVKTVSLKKADMEAEFSLAGVSPGNYIVHVVSADGTIIQSEKIAKL</sequence>
<keyword evidence="4" id="KW-1185">Reference proteome</keyword>
<dbReference type="AlphaFoldDB" id="A0A2P8D8E7"/>
<dbReference type="NCBIfam" id="TIGR04183">
    <property type="entry name" value="Por_Secre_tail"/>
    <property type="match status" value="1"/>
</dbReference>
<comment type="caution">
    <text evidence="3">The sequence shown here is derived from an EMBL/GenBank/DDBJ whole genome shotgun (WGS) entry which is preliminary data.</text>
</comment>
<keyword evidence="1" id="KW-0732">Signal</keyword>
<name>A0A2P8D8E7_9BACT</name>
<evidence type="ECO:0000313" key="4">
    <source>
        <dbReference type="Proteomes" id="UP000240572"/>
    </source>
</evidence>
<organism evidence="3 4">
    <name type="scientific">Taibaiella chishuiensis</name>
    <dbReference type="NCBI Taxonomy" id="1434707"/>
    <lineage>
        <taxon>Bacteria</taxon>
        <taxon>Pseudomonadati</taxon>
        <taxon>Bacteroidota</taxon>
        <taxon>Chitinophagia</taxon>
        <taxon>Chitinophagales</taxon>
        <taxon>Chitinophagaceae</taxon>
        <taxon>Taibaiella</taxon>
    </lineage>
</organism>
<gene>
    <name evidence="3" type="ORF">B0I18_102468</name>
</gene>
<proteinExistence type="predicted"/>
<evidence type="ECO:0000256" key="1">
    <source>
        <dbReference type="SAM" id="SignalP"/>
    </source>
</evidence>